<dbReference type="PRINTS" id="PR01449">
    <property type="entry name" value="BKCHANNELA"/>
</dbReference>
<evidence type="ECO:0000256" key="1">
    <source>
        <dbReference type="ARBA" id="ARBA00004651"/>
    </source>
</evidence>
<dbReference type="InterPro" id="IPR005821">
    <property type="entry name" value="Ion_trans_dom"/>
</dbReference>
<dbReference type="PANTHER" id="PTHR10027">
    <property type="entry name" value="CALCIUM-ACTIVATED POTASSIUM CHANNEL ALPHA CHAIN"/>
    <property type="match status" value="1"/>
</dbReference>
<dbReference type="Pfam" id="PF03493">
    <property type="entry name" value="BK_channel_a"/>
    <property type="match status" value="1"/>
</dbReference>
<dbReference type="AlphaFoldDB" id="A0AAD9J4C8"/>
<proteinExistence type="predicted"/>
<evidence type="ECO:0000256" key="17">
    <source>
        <dbReference type="SAM" id="MobiDB-lite"/>
    </source>
</evidence>
<keyword evidence="4" id="KW-0633">Potassium transport</keyword>
<keyword evidence="3" id="KW-1003">Cell membrane</keyword>
<evidence type="ECO:0000256" key="18">
    <source>
        <dbReference type="SAM" id="Phobius"/>
    </source>
</evidence>
<evidence type="ECO:0000256" key="12">
    <source>
        <dbReference type="ARBA" id="ARBA00022989"/>
    </source>
</evidence>
<keyword evidence="21" id="KW-1185">Reference proteome</keyword>
<evidence type="ECO:0000256" key="10">
    <source>
        <dbReference type="ARBA" id="ARBA00022882"/>
    </source>
</evidence>
<evidence type="ECO:0000256" key="9">
    <source>
        <dbReference type="ARBA" id="ARBA00022842"/>
    </source>
</evidence>
<gene>
    <name evidence="20" type="ORF">LSH36_628g03007</name>
</gene>
<evidence type="ECO:0000256" key="8">
    <source>
        <dbReference type="ARBA" id="ARBA00022837"/>
    </source>
</evidence>
<dbReference type="Gene3D" id="3.40.50.720">
    <property type="entry name" value="NAD(P)-binding Rossmann-like Domain"/>
    <property type="match status" value="2"/>
</dbReference>
<keyword evidence="15" id="KW-0407">Ion channel</keyword>
<keyword evidence="2" id="KW-0813">Transport</keyword>
<keyword evidence="6" id="KW-0479">Metal-binding</keyword>
<dbReference type="FunFam" id="1.10.287.70:FF:000015">
    <property type="entry name" value="Calcium-activated potassium channel subunit alpha-1 isoform X7"/>
    <property type="match status" value="1"/>
</dbReference>
<feature type="transmembrane region" description="Helical" evidence="18">
    <location>
        <begin position="308"/>
        <end position="325"/>
    </location>
</feature>
<feature type="transmembrane region" description="Helical" evidence="18">
    <location>
        <begin position="31"/>
        <end position="56"/>
    </location>
</feature>
<dbReference type="FunFam" id="3.40.50.720:FF:000005">
    <property type="entry name" value="calcium-activated potassium channel subunit alpha-1 isoform X6"/>
    <property type="match status" value="1"/>
</dbReference>
<dbReference type="InterPro" id="IPR003929">
    <property type="entry name" value="K_chnl_BK_asu"/>
</dbReference>
<dbReference type="Proteomes" id="UP001208570">
    <property type="component" value="Unassembled WGS sequence"/>
</dbReference>
<evidence type="ECO:0000256" key="2">
    <source>
        <dbReference type="ARBA" id="ARBA00022448"/>
    </source>
</evidence>
<comment type="subcellular location">
    <subcellularLocation>
        <location evidence="1">Cell membrane</location>
        <topology evidence="1">Multi-pass membrane protein</topology>
    </subcellularLocation>
</comment>
<accession>A0AAD9J4C8</accession>
<evidence type="ECO:0000256" key="5">
    <source>
        <dbReference type="ARBA" id="ARBA00022692"/>
    </source>
</evidence>
<reference evidence="20" key="1">
    <citation type="journal article" date="2023" name="Mol. Biol. Evol.">
        <title>Third-Generation Sequencing Reveals the Adaptive Role of the Epigenome in Three Deep-Sea Polychaetes.</title>
        <authorList>
            <person name="Perez M."/>
            <person name="Aroh O."/>
            <person name="Sun Y."/>
            <person name="Lan Y."/>
            <person name="Juniper S.K."/>
            <person name="Young C.R."/>
            <person name="Angers B."/>
            <person name="Qian P.Y."/>
        </authorList>
    </citation>
    <scope>NUCLEOTIDE SEQUENCE</scope>
    <source>
        <strain evidence="20">P08H-3</strain>
    </source>
</reference>
<evidence type="ECO:0000259" key="19">
    <source>
        <dbReference type="PROSITE" id="PS51201"/>
    </source>
</evidence>
<evidence type="ECO:0000256" key="14">
    <source>
        <dbReference type="ARBA" id="ARBA00023136"/>
    </source>
</evidence>
<evidence type="ECO:0000256" key="7">
    <source>
        <dbReference type="ARBA" id="ARBA00022826"/>
    </source>
</evidence>
<dbReference type="InterPro" id="IPR047871">
    <property type="entry name" value="K_chnl_Slo-like"/>
</dbReference>
<evidence type="ECO:0000256" key="16">
    <source>
        <dbReference type="ARBA" id="ARBA00029579"/>
    </source>
</evidence>
<feature type="region of interest" description="Disordered" evidence="17">
    <location>
        <begin position="694"/>
        <end position="716"/>
    </location>
</feature>
<organism evidence="20 21">
    <name type="scientific">Paralvinella palmiformis</name>
    <dbReference type="NCBI Taxonomy" id="53620"/>
    <lineage>
        <taxon>Eukaryota</taxon>
        <taxon>Metazoa</taxon>
        <taxon>Spiralia</taxon>
        <taxon>Lophotrochozoa</taxon>
        <taxon>Annelida</taxon>
        <taxon>Polychaeta</taxon>
        <taxon>Sedentaria</taxon>
        <taxon>Canalipalpata</taxon>
        <taxon>Terebellida</taxon>
        <taxon>Terebelliformia</taxon>
        <taxon>Alvinellidae</taxon>
        <taxon>Paralvinella</taxon>
    </lineage>
</organism>
<keyword evidence="14 18" id="KW-0472">Membrane</keyword>
<dbReference type="InterPro" id="IPR048735">
    <property type="entry name" value="Slowpoke-like_C"/>
</dbReference>
<keyword evidence="13" id="KW-0406">Ion transport</keyword>
<feature type="transmembrane region" description="Helical" evidence="18">
    <location>
        <begin position="117"/>
        <end position="135"/>
    </location>
</feature>
<dbReference type="GO" id="GO:0034702">
    <property type="term" value="C:monoatomic ion channel complex"/>
    <property type="evidence" value="ECO:0007669"/>
    <property type="project" value="UniProtKB-KW"/>
</dbReference>
<evidence type="ECO:0000313" key="21">
    <source>
        <dbReference type="Proteomes" id="UP001208570"/>
    </source>
</evidence>
<feature type="domain" description="RCK N-terminal" evidence="19">
    <location>
        <begin position="348"/>
        <end position="488"/>
    </location>
</feature>
<dbReference type="Gene3D" id="1.10.287.70">
    <property type="match status" value="1"/>
</dbReference>
<evidence type="ECO:0000313" key="20">
    <source>
        <dbReference type="EMBL" id="KAK2146163.1"/>
    </source>
</evidence>
<dbReference type="GO" id="GO:0060072">
    <property type="term" value="F:large conductance calcium-activated potassium channel activity"/>
    <property type="evidence" value="ECO:0007669"/>
    <property type="project" value="TreeGrafter"/>
</dbReference>
<dbReference type="InterPro" id="IPR036291">
    <property type="entry name" value="NAD(P)-bd_dom_sf"/>
</dbReference>
<keyword evidence="10" id="KW-0851">Voltage-gated channel</keyword>
<comment type="caution">
    <text evidence="20">The sequence shown here is derived from an EMBL/GenBank/DDBJ whole genome shotgun (WGS) entry which is preliminary data.</text>
</comment>
<evidence type="ECO:0000256" key="4">
    <source>
        <dbReference type="ARBA" id="ARBA00022538"/>
    </source>
</evidence>
<sequence>MTTTTTMSASTTTSTTDQQTTTIYPCLEERYWSYFLASSLITFFAGLIVILLLRLLRYLGCSQRQRRYDAQMAASLSKSAREIHAGRDPAQIRISCLTKLKWICENLMSGQNVSGRILVSMSCLLSIASLTIYLIDATVAENASETCIPWIENITQQVDFGFNIFFMLIFFIRLIAANDRLLFWLEIASFVDYFTIPPSFVGLAIDRQWLGLRFLRALRLMSFPDILQYLSVLRTSNSIRLAQLMFIFIGVTLTGAGFIHLVETTGDPFNDFNNGQDLTYWEAVYFCIVTMSTVGYGDIYCITTIGRIFMVVFILGALAMFASFIPEMMEIFGRRQRYIGTYEKPSGVRHIVLCGHITYESVQHFLRDFLHEDRDNSNVKCIFLDNKHPDLELEALFKRHFTHVVFFKGSVMNTRDLQRVKLFEADACLVLANPRSRDPDAQDAANVMRVIAVKNYYEDIRVIVQLMRYSNKAFCLNLPSWRPLDQVICLAEMKLGFMAQGCLAPGFSTLMANLFVMRSYKKSAKCDHWQDMYLEGAGMEVYTVYFSPAFYGKTFPQAAQICYTKLNILLLAVAIPHNQQTTVLLNPGSDVIIEKYVKGFFVCQSEDEAKRALYFCLKCHLHLSNRSLIRACKCDDPGYLDPKIRTDIALEDDVDGGFLTIQKSQIKFRNSNGAGTETDLSLPPIRRATPCDVIEGDNPDSGHSSSSEIVDDLRPRTGDPEWLPDIGVRIWLPFGSRPSVTIQTEHGPPLVRIERFDTTGLFHWCPTRKIDDCILEDNKTDDITNSLRDHVILCLFTEKTDPLIGLCNFIMPLRASTLKIEELQPIVLLGDELYLRREWSLLCNFPDIYLKPGSPLNRSHLRHASISTCHMCVILTTNDTNVEDATLIDKEAILCSLNIKTMSSQDKKAISTMIPTSPVGDHQLGHKRDGRYTPLLTELASDHNAQFLDQDDEDDPSTPLYMTQPFACGRAFAASVLDTLMSTTYYNSELLTLIRMLITGGANAELEQQLAEGLGFVEGCQSSEDLYKLRARCRVNLLPLNGELLVSFVNGPYGNMVIGALRQCGILCIGLYRYIDIKQTTAIKHRFVITNPPSDTFLYPTDQVYCLQPYYLKGELEERASRTASTQAMDTQL</sequence>
<dbReference type="GO" id="GO:0045211">
    <property type="term" value="C:postsynaptic membrane"/>
    <property type="evidence" value="ECO:0007669"/>
    <property type="project" value="TreeGrafter"/>
</dbReference>
<dbReference type="PRINTS" id="PR00169">
    <property type="entry name" value="KCHANNEL"/>
</dbReference>
<feature type="transmembrane region" description="Helical" evidence="18">
    <location>
        <begin position="244"/>
        <end position="263"/>
    </location>
</feature>
<feature type="transmembrane region" description="Helical" evidence="18">
    <location>
        <begin position="183"/>
        <end position="205"/>
    </location>
</feature>
<dbReference type="SUPFAM" id="SSF51735">
    <property type="entry name" value="NAD(P)-binding Rossmann-fold domains"/>
    <property type="match status" value="1"/>
</dbReference>
<dbReference type="Pfam" id="PF21014">
    <property type="entry name" value="Slowpoke_C"/>
    <property type="match status" value="1"/>
</dbReference>
<evidence type="ECO:0000256" key="11">
    <source>
        <dbReference type="ARBA" id="ARBA00022958"/>
    </source>
</evidence>
<keyword evidence="5 18" id="KW-0812">Transmembrane</keyword>
<keyword evidence="11" id="KW-0630">Potassium</keyword>
<evidence type="ECO:0000256" key="15">
    <source>
        <dbReference type="ARBA" id="ARBA00023303"/>
    </source>
</evidence>
<dbReference type="PANTHER" id="PTHR10027:SF33">
    <property type="entry name" value="CALCIUM-ACTIVATED POTASSIUM CHANNEL SUBUNIT ALPHA-1-RELATED"/>
    <property type="match status" value="1"/>
</dbReference>
<evidence type="ECO:0000256" key="13">
    <source>
        <dbReference type="ARBA" id="ARBA00023065"/>
    </source>
</evidence>
<dbReference type="GO" id="GO:0046872">
    <property type="term" value="F:metal ion binding"/>
    <property type="evidence" value="ECO:0007669"/>
    <property type="project" value="UniProtKB-KW"/>
</dbReference>
<feature type="transmembrane region" description="Helical" evidence="18">
    <location>
        <begin position="160"/>
        <end position="176"/>
    </location>
</feature>
<evidence type="ECO:0000256" key="3">
    <source>
        <dbReference type="ARBA" id="ARBA00022475"/>
    </source>
</evidence>
<keyword evidence="12 18" id="KW-1133">Transmembrane helix</keyword>
<dbReference type="Pfam" id="PF22614">
    <property type="entry name" value="Slo-like_RCK"/>
    <property type="match status" value="2"/>
</dbReference>
<evidence type="ECO:0000256" key="6">
    <source>
        <dbReference type="ARBA" id="ARBA00022723"/>
    </source>
</evidence>
<dbReference type="EMBL" id="JAODUP010000628">
    <property type="protein sequence ID" value="KAK2146163.1"/>
    <property type="molecule type" value="Genomic_DNA"/>
</dbReference>
<dbReference type="Pfam" id="PF00520">
    <property type="entry name" value="Ion_trans"/>
    <property type="match status" value="1"/>
</dbReference>
<feature type="transmembrane region" description="Helical" evidence="18">
    <location>
        <begin position="283"/>
        <end position="301"/>
    </location>
</feature>
<name>A0AAD9J4C8_9ANNE</name>
<keyword evidence="8" id="KW-0106">Calcium</keyword>
<keyword evidence="9" id="KW-0460">Magnesium</keyword>
<protein>
    <recommendedName>
        <fullName evidence="16">BK channel</fullName>
    </recommendedName>
</protein>
<dbReference type="InterPro" id="IPR003148">
    <property type="entry name" value="RCK_N"/>
</dbReference>
<keyword evidence="7" id="KW-0631">Potassium channel</keyword>
<dbReference type="SUPFAM" id="SSF81324">
    <property type="entry name" value="Voltage-gated potassium channels"/>
    <property type="match status" value="1"/>
</dbReference>
<dbReference type="PROSITE" id="PS51201">
    <property type="entry name" value="RCK_N"/>
    <property type="match status" value="1"/>
</dbReference>